<feature type="transmembrane region" description="Helical" evidence="1">
    <location>
        <begin position="125"/>
        <end position="149"/>
    </location>
</feature>
<name>A0A2A9EKS0_9MICO</name>
<dbReference type="EMBL" id="PDJI01000004">
    <property type="protein sequence ID" value="PFG39554.1"/>
    <property type="molecule type" value="Genomic_DNA"/>
</dbReference>
<dbReference type="RefSeq" id="WP_098483636.1">
    <property type="nucleotide sequence ID" value="NZ_PDJI01000004.1"/>
</dbReference>
<feature type="transmembrane region" description="Helical" evidence="1">
    <location>
        <begin position="61"/>
        <end position="80"/>
    </location>
</feature>
<dbReference type="OrthoDB" id="555727at2"/>
<evidence type="ECO:0000256" key="1">
    <source>
        <dbReference type="SAM" id="Phobius"/>
    </source>
</evidence>
<keyword evidence="1" id="KW-1133">Transmembrane helix</keyword>
<keyword evidence="3" id="KW-1185">Reference proteome</keyword>
<evidence type="ECO:0000313" key="2">
    <source>
        <dbReference type="EMBL" id="PFG39554.1"/>
    </source>
</evidence>
<protein>
    <submittedName>
        <fullName evidence="2">Uncharacterized protein</fullName>
    </submittedName>
</protein>
<reference evidence="2 3" key="1">
    <citation type="submission" date="2017-10" db="EMBL/GenBank/DDBJ databases">
        <title>Sequencing the genomes of 1000 actinobacteria strains.</title>
        <authorList>
            <person name="Klenk H.-P."/>
        </authorList>
    </citation>
    <scope>NUCLEOTIDE SEQUENCE [LARGE SCALE GENOMIC DNA]</scope>
    <source>
        <strain evidence="2 3">DSM 21838</strain>
    </source>
</reference>
<keyword evidence="1" id="KW-0472">Membrane</keyword>
<gene>
    <name evidence="2" type="ORF">ATJ97_2064</name>
</gene>
<organism evidence="2 3">
    <name type="scientific">Georgenia soli</name>
    <dbReference type="NCBI Taxonomy" id="638953"/>
    <lineage>
        <taxon>Bacteria</taxon>
        <taxon>Bacillati</taxon>
        <taxon>Actinomycetota</taxon>
        <taxon>Actinomycetes</taxon>
        <taxon>Micrococcales</taxon>
        <taxon>Bogoriellaceae</taxon>
        <taxon>Georgenia</taxon>
    </lineage>
</organism>
<dbReference type="AlphaFoldDB" id="A0A2A9EKS0"/>
<sequence>MTAAPEGSGLPEELGETAADAPGAVVSPALVGGAAVVFSFLYLVSDVVEFVQGGLSEAQLYLTYVAEAAVPLYVLGLYAAQRPRIGRLGLAGALGYAYSFVFFPGTVLYALAAEVPSWQALQAQLSPWILVHGVVMVVSGLCLGLAVVRAGLLPRWTGYALALGMVMVAVASGLSPLAQLVAAAVRDAAFMGMGASLLRRSDTGRR</sequence>
<comment type="caution">
    <text evidence="2">The sequence shown here is derived from an EMBL/GenBank/DDBJ whole genome shotgun (WGS) entry which is preliminary data.</text>
</comment>
<keyword evidence="1" id="KW-0812">Transmembrane</keyword>
<proteinExistence type="predicted"/>
<evidence type="ECO:0000313" key="3">
    <source>
        <dbReference type="Proteomes" id="UP000222106"/>
    </source>
</evidence>
<feature type="transmembrane region" description="Helical" evidence="1">
    <location>
        <begin position="21"/>
        <end position="41"/>
    </location>
</feature>
<dbReference type="Proteomes" id="UP000222106">
    <property type="component" value="Unassembled WGS sequence"/>
</dbReference>
<feature type="transmembrane region" description="Helical" evidence="1">
    <location>
        <begin position="156"/>
        <end position="174"/>
    </location>
</feature>
<accession>A0A2A9EKS0</accession>
<feature type="transmembrane region" description="Helical" evidence="1">
    <location>
        <begin position="92"/>
        <end position="113"/>
    </location>
</feature>